<dbReference type="RefSeq" id="XP_073932513.1">
    <property type="nucleotide sequence ID" value="XM_074076412.1"/>
</dbReference>
<evidence type="ECO:0000313" key="2">
    <source>
        <dbReference type="RefSeq" id="XP_073932513.1"/>
    </source>
</evidence>
<evidence type="ECO:0000313" key="1">
    <source>
        <dbReference type="Proteomes" id="UP001732720"/>
    </source>
</evidence>
<sequence length="598" mass="65428">MAAVAAGGLLGKGRDISLAALQRHDPYITCIVDVASQVALYTFGHRANEWEKTDVEGTLFVYTRSASPKYGFTIMNRLSMENRTEPITKDLDFQLQDPFLLYRNARLSIYGIWFYDKEECQRIAELMKNLTQSEQLKAHQEAGAGISPMILNSREGKEVDILRMLTKAKDEYTKCKTCSEPKQITSSAICDNPNVIKPIPVKPSDSQQHRGLQPSQTLDHESRHLSLTALFGKHDKMPCQGTMEPPLIPQQQRQQQEKLPVRQGVVRSLSYEEPRMPSPPVEKQLCPAIQKLMVRSTDLHPLSELPEQRPCEADGTHPMGAVLSGPIQPGSPQNIRTSHGTQSASRTQNLLEKLQSSPGAVNKYNATAPTPASPAALSAAIPTAPQLGYFNGPFPPPRGHQAPGKEQCPLGSPALPLPGGQASNPGALPPQELLRKLQAVQQEQQLQVAHRPALAAKFPVVAQSSRTGKPLEAWISKASSMEKQAPLLQVISPQCIPATVAPSLLMSPMVFTQSSCAAQREKQSGLLPLGGQEPRAASPGLLLPLKNPEPSAITCSPLTRLQLQEALLYLVQNDDNFLNIIYEAYLFSMTQAAMRKTI</sequence>
<reference evidence="2" key="1">
    <citation type="submission" date="2025-08" db="UniProtKB">
        <authorList>
            <consortium name="RefSeq"/>
        </authorList>
    </citation>
    <scope>IDENTIFICATION</scope>
</reference>
<proteinExistence type="predicted"/>
<organism evidence="1 2">
    <name type="scientific">Castor canadensis</name>
    <name type="common">American beaver</name>
    <dbReference type="NCBI Taxonomy" id="51338"/>
    <lineage>
        <taxon>Eukaryota</taxon>
        <taxon>Metazoa</taxon>
        <taxon>Chordata</taxon>
        <taxon>Craniata</taxon>
        <taxon>Vertebrata</taxon>
        <taxon>Euteleostomi</taxon>
        <taxon>Mammalia</taxon>
        <taxon>Eutheria</taxon>
        <taxon>Euarchontoglires</taxon>
        <taxon>Glires</taxon>
        <taxon>Rodentia</taxon>
        <taxon>Castorimorpha</taxon>
        <taxon>Castoridae</taxon>
        <taxon>Castor</taxon>
    </lineage>
</organism>
<accession>A0AC58MT05</accession>
<protein>
    <submittedName>
        <fullName evidence="2">mRNA-decapping enzyme 1B</fullName>
    </submittedName>
</protein>
<name>A0AC58MT05_CASCN</name>
<dbReference type="Proteomes" id="UP001732720">
    <property type="component" value="Chromosome 6"/>
</dbReference>
<keyword evidence="1" id="KW-1185">Reference proteome</keyword>
<gene>
    <name evidence="2" type="primary">Dcp1b</name>
</gene>